<feature type="non-terminal residue" evidence="1">
    <location>
        <position position="129"/>
    </location>
</feature>
<dbReference type="AlphaFoldDB" id="A0A2M8GJ94"/>
<gene>
    <name evidence="1" type="ORF">CO009_03015</name>
</gene>
<sequence length="129" mass="12685">GIGTTSPTQKLDINGSVNIGGSLSIGSTYLVTNLNADYLDGQHSSYFVNIGQTGSFITTLNNGVGISISGSGVGRTIALANTSVTAGSYGAGSSIPTFTVDAQGRLTSAGSVANIGTTYSAGSGLTLLS</sequence>
<evidence type="ECO:0000313" key="1">
    <source>
        <dbReference type="EMBL" id="PJC79948.1"/>
    </source>
</evidence>
<dbReference type="Proteomes" id="UP000228960">
    <property type="component" value="Unassembled WGS sequence"/>
</dbReference>
<name>A0A2M8GJ94_9BACT</name>
<dbReference type="EMBL" id="PFQM01000087">
    <property type="protein sequence ID" value="PJC79948.1"/>
    <property type="molecule type" value="Genomic_DNA"/>
</dbReference>
<protein>
    <submittedName>
        <fullName evidence="1">Uncharacterized protein</fullName>
    </submittedName>
</protein>
<reference evidence="2" key="1">
    <citation type="submission" date="2017-09" db="EMBL/GenBank/DDBJ databases">
        <title>Depth-based differentiation of microbial function through sediment-hosted aquifers and enrichment of novel symbionts in the deep terrestrial subsurface.</title>
        <authorList>
            <person name="Probst A.J."/>
            <person name="Ladd B."/>
            <person name="Jarett J.K."/>
            <person name="Geller-Mcgrath D.E."/>
            <person name="Sieber C.M.K."/>
            <person name="Emerson J.B."/>
            <person name="Anantharaman K."/>
            <person name="Thomas B.C."/>
            <person name="Malmstrom R."/>
            <person name="Stieglmeier M."/>
            <person name="Klingl A."/>
            <person name="Woyke T."/>
            <person name="Ryan C.M."/>
            <person name="Banfield J.F."/>
        </authorList>
    </citation>
    <scope>NUCLEOTIDE SEQUENCE [LARGE SCALE GENOMIC DNA]</scope>
</reference>
<organism evidence="1 2">
    <name type="scientific">Candidatus Shapirobacteria bacterium CG_4_8_14_3_um_filter_35_11</name>
    <dbReference type="NCBI Taxonomy" id="1974874"/>
    <lineage>
        <taxon>Bacteria</taxon>
        <taxon>Candidatus Shapironibacteriota</taxon>
    </lineage>
</organism>
<comment type="caution">
    <text evidence="1">The sequence shown here is derived from an EMBL/GenBank/DDBJ whole genome shotgun (WGS) entry which is preliminary data.</text>
</comment>
<proteinExistence type="predicted"/>
<evidence type="ECO:0000313" key="2">
    <source>
        <dbReference type="Proteomes" id="UP000228960"/>
    </source>
</evidence>
<accession>A0A2M8GJ94</accession>
<feature type="non-terminal residue" evidence="1">
    <location>
        <position position="1"/>
    </location>
</feature>